<dbReference type="SUPFAM" id="SSF90229">
    <property type="entry name" value="CCCH zinc finger"/>
    <property type="match status" value="1"/>
</dbReference>
<evidence type="ECO:0000259" key="20">
    <source>
        <dbReference type="PROSITE" id="PS50103"/>
    </source>
</evidence>
<dbReference type="RefSeq" id="XP_041407007.1">
    <property type="nucleotide sequence ID" value="XM_041551073.1"/>
</dbReference>
<evidence type="ECO:0000256" key="13">
    <source>
        <dbReference type="ARBA" id="ARBA00023306"/>
    </source>
</evidence>
<dbReference type="GO" id="GO:0017070">
    <property type="term" value="F:U6 snRNA binding"/>
    <property type="evidence" value="ECO:0007669"/>
    <property type="project" value="TreeGrafter"/>
</dbReference>
<evidence type="ECO:0000256" key="16">
    <source>
        <dbReference type="PROSITE-ProRule" id="PRU00176"/>
    </source>
</evidence>
<evidence type="ECO:0000256" key="6">
    <source>
        <dbReference type="ARBA" id="ARBA00022723"/>
    </source>
</evidence>
<feature type="region of interest" description="Disordered" evidence="18">
    <location>
        <begin position="1"/>
        <end position="22"/>
    </location>
</feature>
<organism evidence="21 22">
    <name type="scientific">Maudiozyma barnettii</name>
    <dbReference type="NCBI Taxonomy" id="61262"/>
    <lineage>
        <taxon>Eukaryota</taxon>
        <taxon>Fungi</taxon>
        <taxon>Dikarya</taxon>
        <taxon>Ascomycota</taxon>
        <taxon>Saccharomycotina</taxon>
        <taxon>Saccharomycetes</taxon>
        <taxon>Saccharomycetales</taxon>
        <taxon>Saccharomycetaceae</taxon>
        <taxon>Maudiozyma</taxon>
    </lineage>
</organism>
<evidence type="ECO:0000256" key="5">
    <source>
        <dbReference type="ARBA" id="ARBA00022664"/>
    </source>
</evidence>
<comment type="subunit">
    <text evidence="3">Associated with the spliceosome.</text>
</comment>
<comment type="caution">
    <text evidence="21">The sequence shown here is derived from an EMBL/GenBank/DDBJ whole genome shotgun (WGS) entry which is preliminary data.</text>
</comment>
<dbReference type="Gene3D" id="3.30.70.330">
    <property type="match status" value="1"/>
</dbReference>
<dbReference type="Pfam" id="PF16131">
    <property type="entry name" value="Torus"/>
    <property type="match status" value="1"/>
</dbReference>
<evidence type="ECO:0000259" key="19">
    <source>
        <dbReference type="PROSITE" id="PS50102"/>
    </source>
</evidence>
<keyword evidence="12" id="KW-0539">Nucleus</keyword>
<evidence type="ECO:0000313" key="21">
    <source>
        <dbReference type="EMBL" id="CAB4255163.1"/>
    </source>
</evidence>
<evidence type="ECO:0000313" key="22">
    <source>
        <dbReference type="Proteomes" id="UP000644660"/>
    </source>
</evidence>
<keyword evidence="22" id="KW-1185">Reference proteome</keyword>
<dbReference type="PROSITE" id="PS50103">
    <property type="entry name" value="ZF_C3H1"/>
    <property type="match status" value="1"/>
</dbReference>
<feature type="domain" description="RRM" evidence="19">
    <location>
        <begin position="133"/>
        <end position="226"/>
    </location>
</feature>
<dbReference type="InterPro" id="IPR032297">
    <property type="entry name" value="Torus"/>
</dbReference>
<dbReference type="GO" id="GO:0036002">
    <property type="term" value="F:pre-mRNA binding"/>
    <property type="evidence" value="ECO:0007669"/>
    <property type="project" value="TreeGrafter"/>
</dbReference>
<evidence type="ECO:0000256" key="8">
    <source>
        <dbReference type="ARBA" id="ARBA00022771"/>
    </source>
</evidence>
<dbReference type="GO" id="GO:0008270">
    <property type="term" value="F:zinc ion binding"/>
    <property type="evidence" value="ECO:0007669"/>
    <property type="project" value="UniProtKB-KW"/>
</dbReference>
<evidence type="ECO:0000256" key="18">
    <source>
        <dbReference type="SAM" id="MobiDB-lite"/>
    </source>
</evidence>
<comment type="subcellular location">
    <subcellularLocation>
        <location evidence="1">Nucleus</location>
    </subcellularLocation>
</comment>
<dbReference type="FunFam" id="3.30.70.330:FF:000713">
    <property type="entry name" value="Pre-mRNA-splicing factor CWC2"/>
    <property type="match status" value="1"/>
</dbReference>
<dbReference type="PROSITE" id="PS50102">
    <property type="entry name" value="RRM"/>
    <property type="match status" value="1"/>
</dbReference>
<feature type="region of interest" description="Disordered" evidence="18">
    <location>
        <begin position="39"/>
        <end position="65"/>
    </location>
</feature>
<dbReference type="InterPro" id="IPR036855">
    <property type="entry name" value="Znf_CCCH_sf"/>
</dbReference>
<evidence type="ECO:0000256" key="4">
    <source>
        <dbReference type="ARBA" id="ARBA00017295"/>
    </source>
</evidence>
<evidence type="ECO:0000256" key="1">
    <source>
        <dbReference type="ARBA" id="ARBA00004123"/>
    </source>
</evidence>
<dbReference type="GO" id="GO:0071006">
    <property type="term" value="C:U2-type catalytic step 1 spliceosome"/>
    <property type="evidence" value="ECO:0007669"/>
    <property type="project" value="TreeGrafter"/>
</dbReference>
<dbReference type="GO" id="GO:0006397">
    <property type="term" value="P:mRNA processing"/>
    <property type="evidence" value="ECO:0007669"/>
    <property type="project" value="UniProtKB-KW"/>
</dbReference>
<dbReference type="InterPro" id="IPR039171">
    <property type="entry name" value="Cwc2/Slt11"/>
</dbReference>
<name>A0A8H2VH49_9SACH</name>
<sequence length="308" mass="35609">MWKSRPARQQIKDEDLPSEIPPQNGLTFNVWYNKWSQGGTGNPSERHVTPFRLDPKKDSGTTRASSKDSKFCIYFARGCCVMGNKCSYMHHIPDDNDATIWSQNDMFDCFGREKHSEFREDMGGVGSFKRQNATLYIGGITNALNGKSLKPTQIESRIRFIFTRLGSIDRIRYIAEKNCAFVKYKRQINAEFTREAMMNQSLLMPNDKEWDQRLEGAGLLVKWANDDPNPEAKHHRDQDDKREMLNILKKLSEQRNSNNLKADDLKRSAASTNDDTETRQSQFMKQAISRMKARGMPLKQSPKRQRTE</sequence>
<dbReference type="GO" id="GO:0071007">
    <property type="term" value="C:U2-type catalytic step 2 spliceosome"/>
    <property type="evidence" value="ECO:0007669"/>
    <property type="project" value="TreeGrafter"/>
</dbReference>
<protein>
    <recommendedName>
        <fullName evidence="4">Pre-mRNA-splicing factor CWC2</fullName>
    </recommendedName>
    <alternativeName>
        <fullName evidence="15">Pre-mRNA-splicing factor cwc2</fullName>
    </alternativeName>
</protein>
<dbReference type="PANTHER" id="PTHR14089:SF2">
    <property type="entry name" value="PRE-MRNA-SPLICING FACTOR CWC2"/>
    <property type="match status" value="1"/>
</dbReference>
<dbReference type="InterPro" id="IPR012677">
    <property type="entry name" value="Nucleotide-bd_a/b_plait_sf"/>
</dbReference>
<evidence type="ECO:0000256" key="9">
    <source>
        <dbReference type="ARBA" id="ARBA00022833"/>
    </source>
</evidence>
<keyword evidence="8 17" id="KW-0863">Zinc-finger</keyword>
<dbReference type="SUPFAM" id="SSF54928">
    <property type="entry name" value="RNA-binding domain, RBD"/>
    <property type="match status" value="1"/>
</dbReference>
<dbReference type="GO" id="GO:0000974">
    <property type="term" value="C:Prp19 complex"/>
    <property type="evidence" value="ECO:0007669"/>
    <property type="project" value="TreeGrafter"/>
</dbReference>
<evidence type="ECO:0000256" key="7">
    <source>
        <dbReference type="ARBA" id="ARBA00022728"/>
    </source>
</evidence>
<feature type="compositionally biased region" description="Basic and acidic residues" evidence="18">
    <location>
        <begin position="44"/>
        <end position="65"/>
    </location>
</feature>
<feature type="region of interest" description="Disordered" evidence="18">
    <location>
        <begin position="252"/>
        <end position="308"/>
    </location>
</feature>
<dbReference type="InterPro" id="IPR000504">
    <property type="entry name" value="RRM_dom"/>
</dbReference>
<feature type="domain" description="C3H1-type" evidence="20">
    <location>
        <begin position="66"/>
        <end position="93"/>
    </location>
</feature>
<proteinExistence type="inferred from homology"/>
<comment type="function">
    <text evidence="14">Involved in the first step of pre-mRNA splicing. Required for cell growth and cell cycle control. Plays a role in the levels of the U1, U4, U5 and U6 snRNAs and the maintenance of the U4/U6 snRNA complex. May provide the link between the 'nineteen complex' NTC spliceosome protein complex and the spliceosome through the U6 snRNA. Associates predominantly with U6 snRNAs in assembled active spliceosomes. Binds directly to the internal stem-loop (ISL) domain of the U6 snRNA and to the pre-mRNA intron near the 5' splice site during the activation and catalytic phases of the spliceosome cycle.</text>
</comment>
<gene>
    <name evidence="21" type="ORF">KABA2_05S09834</name>
</gene>
<keyword evidence="13" id="KW-0131">Cell cycle</keyword>
<feature type="zinc finger region" description="C3H1-type" evidence="17">
    <location>
        <begin position="66"/>
        <end position="93"/>
    </location>
</feature>
<evidence type="ECO:0000256" key="3">
    <source>
        <dbReference type="ARBA" id="ARBA00011524"/>
    </source>
</evidence>
<evidence type="ECO:0000256" key="12">
    <source>
        <dbReference type="ARBA" id="ARBA00023242"/>
    </source>
</evidence>
<dbReference type="EMBL" id="CAEFZW010000005">
    <property type="protein sequence ID" value="CAB4255163.1"/>
    <property type="molecule type" value="Genomic_DNA"/>
</dbReference>
<dbReference type="GO" id="GO:0008380">
    <property type="term" value="P:RNA splicing"/>
    <property type="evidence" value="ECO:0007669"/>
    <property type="project" value="UniProtKB-KW"/>
</dbReference>
<keyword evidence="7" id="KW-0747">Spliceosome</keyword>
<evidence type="ECO:0000256" key="2">
    <source>
        <dbReference type="ARBA" id="ARBA00008024"/>
    </source>
</evidence>
<evidence type="ECO:0000256" key="10">
    <source>
        <dbReference type="ARBA" id="ARBA00022884"/>
    </source>
</evidence>
<dbReference type="PANTHER" id="PTHR14089">
    <property type="entry name" value="PRE-MRNA-SPLICING FACTOR RBM22"/>
    <property type="match status" value="1"/>
</dbReference>
<dbReference type="OrthoDB" id="10251848at2759"/>
<evidence type="ECO:0000256" key="15">
    <source>
        <dbReference type="ARBA" id="ARBA00072313"/>
    </source>
</evidence>
<evidence type="ECO:0000256" key="14">
    <source>
        <dbReference type="ARBA" id="ARBA00025224"/>
    </source>
</evidence>
<dbReference type="InterPro" id="IPR035979">
    <property type="entry name" value="RBD_domain_sf"/>
</dbReference>
<evidence type="ECO:0000256" key="11">
    <source>
        <dbReference type="ARBA" id="ARBA00023187"/>
    </source>
</evidence>
<feature type="compositionally biased region" description="Polar residues" evidence="18">
    <location>
        <begin position="269"/>
        <end position="284"/>
    </location>
</feature>
<keyword evidence="5" id="KW-0507">mRNA processing</keyword>
<dbReference type="GeneID" id="64858197"/>
<dbReference type="AlphaFoldDB" id="A0A8H2VH49"/>
<keyword evidence="6 17" id="KW-0479">Metal-binding</keyword>
<dbReference type="InterPro" id="IPR000571">
    <property type="entry name" value="Znf_CCCH"/>
</dbReference>
<reference evidence="21 22" key="1">
    <citation type="submission" date="2020-05" db="EMBL/GenBank/DDBJ databases">
        <authorList>
            <person name="Casaregola S."/>
            <person name="Devillers H."/>
            <person name="Grondin C."/>
        </authorList>
    </citation>
    <scope>NUCLEOTIDE SEQUENCE [LARGE SCALE GENOMIC DNA]</scope>
    <source>
        <strain evidence="21 22">CLIB 1767</strain>
    </source>
</reference>
<keyword evidence="10 16" id="KW-0694">RNA-binding</keyword>
<comment type="similarity">
    <text evidence="2">Belongs to the RRM CWC2 family.</text>
</comment>
<evidence type="ECO:0000256" key="17">
    <source>
        <dbReference type="PROSITE-ProRule" id="PRU00723"/>
    </source>
</evidence>
<accession>A0A8H2VH49</accession>
<keyword evidence="9 17" id="KW-0862">Zinc</keyword>
<dbReference type="Proteomes" id="UP000644660">
    <property type="component" value="Unassembled WGS sequence"/>
</dbReference>
<keyword evidence="11" id="KW-0508">mRNA splicing</keyword>